<reference evidence="1 2" key="1">
    <citation type="submission" date="2017-11" db="EMBL/GenBank/DDBJ databases">
        <title>Complete genome of a free-living desiccation-tolerant cyanobacterium and its photosynthetic adaptation to extreme terrestrial habitat.</title>
        <authorList>
            <person name="Shang J."/>
        </authorList>
    </citation>
    <scope>NUCLEOTIDE SEQUENCE [LARGE SCALE GENOMIC DNA]</scope>
    <source>
        <strain evidence="1 2">CCNUN1</strain>
    </source>
</reference>
<proteinExistence type="predicted"/>
<accession>A0A2K8SLJ0</accession>
<dbReference type="KEGG" id="nfl:COO91_02202"/>
<dbReference type="Proteomes" id="UP000232003">
    <property type="component" value="Chromosome"/>
</dbReference>
<organism evidence="1 2">
    <name type="scientific">Nostoc flagelliforme CCNUN1</name>
    <dbReference type="NCBI Taxonomy" id="2038116"/>
    <lineage>
        <taxon>Bacteria</taxon>
        <taxon>Bacillati</taxon>
        <taxon>Cyanobacteriota</taxon>
        <taxon>Cyanophyceae</taxon>
        <taxon>Nostocales</taxon>
        <taxon>Nostocaceae</taxon>
        <taxon>Nostoc</taxon>
    </lineage>
</organism>
<keyword evidence="2" id="KW-1185">Reference proteome</keyword>
<dbReference type="AlphaFoldDB" id="A0A2K8SLJ0"/>
<evidence type="ECO:0000313" key="2">
    <source>
        <dbReference type="Proteomes" id="UP000232003"/>
    </source>
</evidence>
<protein>
    <submittedName>
        <fullName evidence="1">Uncharacterized protein</fullName>
    </submittedName>
</protein>
<gene>
    <name evidence="1" type="ORF">COO91_02202</name>
</gene>
<evidence type="ECO:0000313" key="1">
    <source>
        <dbReference type="EMBL" id="AUB36299.1"/>
    </source>
</evidence>
<sequence>MFTRIVMRSLLPIGGIKPIRNDAPTSLTQFAIRNEARSPLASPLLYETLREGRRLANAIRNYVL</sequence>
<dbReference type="EMBL" id="CP024785">
    <property type="protein sequence ID" value="AUB36299.1"/>
    <property type="molecule type" value="Genomic_DNA"/>
</dbReference>
<name>A0A2K8SLJ0_9NOSO</name>